<dbReference type="Proteomes" id="UP000799118">
    <property type="component" value="Unassembled WGS sequence"/>
</dbReference>
<proteinExistence type="predicted"/>
<keyword evidence="2" id="KW-0479">Metal-binding</keyword>
<accession>A0A6A4HIT0</accession>
<dbReference type="Pfam" id="PF13359">
    <property type="entry name" value="DDE_Tnp_4"/>
    <property type="match status" value="1"/>
</dbReference>
<dbReference type="AlphaFoldDB" id="A0A6A4HIT0"/>
<organism evidence="4 5">
    <name type="scientific">Gymnopus androsaceus JB14</name>
    <dbReference type="NCBI Taxonomy" id="1447944"/>
    <lineage>
        <taxon>Eukaryota</taxon>
        <taxon>Fungi</taxon>
        <taxon>Dikarya</taxon>
        <taxon>Basidiomycota</taxon>
        <taxon>Agaricomycotina</taxon>
        <taxon>Agaricomycetes</taxon>
        <taxon>Agaricomycetidae</taxon>
        <taxon>Agaricales</taxon>
        <taxon>Marasmiineae</taxon>
        <taxon>Omphalotaceae</taxon>
        <taxon>Gymnopus</taxon>
    </lineage>
</organism>
<protein>
    <recommendedName>
        <fullName evidence="3">DDE Tnp4 domain-containing protein</fullName>
    </recommendedName>
</protein>
<evidence type="ECO:0000256" key="1">
    <source>
        <dbReference type="ARBA" id="ARBA00001968"/>
    </source>
</evidence>
<reference evidence="4" key="1">
    <citation type="journal article" date="2019" name="Environ. Microbiol.">
        <title>Fungal ecological strategies reflected in gene transcription - a case study of two litter decomposers.</title>
        <authorList>
            <person name="Barbi F."/>
            <person name="Kohler A."/>
            <person name="Barry K."/>
            <person name="Baskaran P."/>
            <person name="Daum C."/>
            <person name="Fauchery L."/>
            <person name="Ihrmark K."/>
            <person name="Kuo A."/>
            <person name="LaButti K."/>
            <person name="Lipzen A."/>
            <person name="Morin E."/>
            <person name="Grigoriev I.V."/>
            <person name="Henrissat B."/>
            <person name="Lindahl B."/>
            <person name="Martin F."/>
        </authorList>
    </citation>
    <scope>NUCLEOTIDE SEQUENCE</scope>
    <source>
        <strain evidence="4">JB14</strain>
    </source>
</reference>
<sequence>FTIRPFNDYDLTSNPAEASQCKKWNKQLSCMHIFVEHGFGRLKGWFPILRCIPGRNLGDVYKLIESLMIVHNILEVFGNNPYTISGF</sequence>
<keyword evidence="5" id="KW-1185">Reference proteome</keyword>
<evidence type="ECO:0000313" key="4">
    <source>
        <dbReference type="EMBL" id="KAE9397451.1"/>
    </source>
</evidence>
<feature type="domain" description="DDE Tnp4" evidence="3">
    <location>
        <begin position="19"/>
        <end position="72"/>
    </location>
</feature>
<dbReference type="EMBL" id="ML769497">
    <property type="protein sequence ID" value="KAE9397451.1"/>
    <property type="molecule type" value="Genomic_DNA"/>
</dbReference>
<dbReference type="OrthoDB" id="3233403at2759"/>
<evidence type="ECO:0000313" key="5">
    <source>
        <dbReference type="Proteomes" id="UP000799118"/>
    </source>
</evidence>
<name>A0A6A4HIT0_9AGAR</name>
<comment type="cofactor">
    <cofactor evidence="1">
        <name>a divalent metal cation</name>
        <dbReference type="ChEBI" id="CHEBI:60240"/>
    </cofactor>
</comment>
<dbReference type="InterPro" id="IPR027806">
    <property type="entry name" value="HARBI1_dom"/>
</dbReference>
<gene>
    <name evidence="4" type="ORF">BT96DRAFT_779719</name>
</gene>
<dbReference type="GO" id="GO:0046872">
    <property type="term" value="F:metal ion binding"/>
    <property type="evidence" value="ECO:0007669"/>
    <property type="project" value="UniProtKB-KW"/>
</dbReference>
<evidence type="ECO:0000256" key="2">
    <source>
        <dbReference type="ARBA" id="ARBA00022723"/>
    </source>
</evidence>
<evidence type="ECO:0000259" key="3">
    <source>
        <dbReference type="Pfam" id="PF13359"/>
    </source>
</evidence>
<feature type="non-terminal residue" evidence="4">
    <location>
        <position position="1"/>
    </location>
</feature>
<feature type="non-terminal residue" evidence="4">
    <location>
        <position position="87"/>
    </location>
</feature>